<evidence type="ECO:0000313" key="3">
    <source>
        <dbReference type="Proteomes" id="UP000070096"/>
    </source>
</evidence>
<dbReference type="AlphaFoldDB" id="A0A139MZ23"/>
<gene>
    <name evidence="2" type="ORF">SGODD07_01929</name>
</gene>
<dbReference type="Proteomes" id="UP000070096">
    <property type="component" value="Unassembled WGS sequence"/>
</dbReference>
<dbReference type="EMBL" id="LQRC01000254">
    <property type="protein sequence ID" value="KXT68990.1"/>
    <property type="molecule type" value="Genomic_DNA"/>
</dbReference>
<dbReference type="InterPro" id="IPR036291">
    <property type="entry name" value="NAD(P)-bd_dom_sf"/>
</dbReference>
<evidence type="ECO:0000259" key="1">
    <source>
        <dbReference type="Pfam" id="PF01370"/>
    </source>
</evidence>
<feature type="domain" description="NAD-dependent epimerase/dehydratase" evidence="1">
    <location>
        <begin position="32"/>
        <end position="202"/>
    </location>
</feature>
<evidence type="ECO:0000313" key="2">
    <source>
        <dbReference type="EMBL" id="KXT68990.1"/>
    </source>
</evidence>
<name>A0A139MZ23_STRGN</name>
<reference evidence="2 3" key="1">
    <citation type="submission" date="2016-01" db="EMBL/GenBank/DDBJ databases">
        <title>Highly variable Streptococcus oralis are common among viridans streptococci isolated from primates.</title>
        <authorList>
            <person name="Denapaite D."/>
            <person name="Rieger M."/>
            <person name="Koendgen S."/>
            <person name="Brueckner R."/>
            <person name="Ochigava I."/>
            <person name="Kappeler P."/>
            <person name="Maetz-Rensing K."/>
            <person name="Leendertz F."/>
            <person name="Hakenbeck R."/>
        </authorList>
    </citation>
    <scope>NUCLEOTIDE SEQUENCE [LARGE SCALE GENOMIC DNA]</scope>
    <source>
        <strain evidence="2 3">DD07</strain>
    </source>
</reference>
<dbReference type="GO" id="GO:0003978">
    <property type="term" value="F:UDP-glucose 4-epimerase activity"/>
    <property type="evidence" value="ECO:0007669"/>
    <property type="project" value="UniProtKB-EC"/>
</dbReference>
<dbReference type="Pfam" id="PF01370">
    <property type="entry name" value="Epimerase"/>
    <property type="match status" value="1"/>
</dbReference>
<dbReference type="EC" id="5.1.3.2" evidence="2"/>
<sequence>MTRILITGKDSYIGKCFLSHVSESPDFLVEELDVQKDTWKSHDFSQYDVIFHVAAIVHLANPSSEMASVYQRVNTQLPFELAQKAKKEGVSQFIFMSSMSVYGEIKGSGVITRDTVPAPQSMYGKSKLLAEQLLTELSSPEFHVAILRPPMVYGPGAKGNYQRLSSLIRKLPLFPRVDNARSMIYIDNLSEFIRLLVKNRENGIFFPQNRSYVNTSELVSEIKKSQGAQILLLPGFNWLLKTLGRYIPTFNKLFSNLVYSEEMSVYSEDYQLVSFSESIRQTEQSEKIC</sequence>
<proteinExistence type="predicted"/>
<dbReference type="PANTHER" id="PTHR43245">
    <property type="entry name" value="BIFUNCTIONAL POLYMYXIN RESISTANCE PROTEIN ARNA"/>
    <property type="match status" value="1"/>
</dbReference>
<keyword evidence="2" id="KW-0413">Isomerase</keyword>
<comment type="caution">
    <text evidence="2">The sequence shown here is derived from an EMBL/GenBank/DDBJ whole genome shotgun (WGS) entry which is preliminary data.</text>
</comment>
<dbReference type="InterPro" id="IPR050177">
    <property type="entry name" value="Lipid_A_modif_metabolic_enz"/>
</dbReference>
<organism evidence="2 3">
    <name type="scientific">Streptococcus gordonii</name>
    <dbReference type="NCBI Taxonomy" id="1302"/>
    <lineage>
        <taxon>Bacteria</taxon>
        <taxon>Bacillati</taxon>
        <taxon>Bacillota</taxon>
        <taxon>Bacilli</taxon>
        <taxon>Lactobacillales</taxon>
        <taxon>Streptococcaceae</taxon>
        <taxon>Streptococcus</taxon>
    </lineage>
</organism>
<dbReference type="SUPFAM" id="SSF51735">
    <property type="entry name" value="NAD(P)-binding Rossmann-fold domains"/>
    <property type="match status" value="1"/>
</dbReference>
<accession>A0A139MZ23</accession>
<dbReference type="PANTHER" id="PTHR43245:SF58">
    <property type="entry name" value="BLL5923 PROTEIN"/>
    <property type="match status" value="1"/>
</dbReference>
<dbReference type="Gene3D" id="3.40.50.720">
    <property type="entry name" value="NAD(P)-binding Rossmann-like Domain"/>
    <property type="match status" value="1"/>
</dbReference>
<dbReference type="InterPro" id="IPR001509">
    <property type="entry name" value="Epimerase_deHydtase"/>
</dbReference>
<dbReference type="PATRIC" id="fig|1302.21.peg.2135"/>
<protein>
    <submittedName>
        <fullName evidence="2">UDP-glucose 4-epimerase</fullName>
        <ecNumber evidence="2">5.1.3.2</ecNumber>
    </submittedName>
</protein>